<keyword evidence="1" id="KW-0472">Membrane</keyword>
<evidence type="ECO:0000256" key="1">
    <source>
        <dbReference type="SAM" id="Phobius"/>
    </source>
</evidence>
<proteinExistence type="predicted"/>
<feature type="transmembrane region" description="Helical" evidence="1">
    <location>
        <begin position="1162"/>
        <end position="1184"/>
    </location>
</feature>
<protein>
    <submittedName>
        <fullName evidence="2">Uncharacterized protein</fullName>
    </submittedName>
</protein>
<feature type="transmembrane region" description="Helical" evidence="1">
    <location>
        <begin position="633"/>
        <end position="654"/>
    </location>
</feature>
<dbReference type="PANTHER" id="PTHR37544:SF3">
    <property type="entry name" value="SPRAY"/>
    <property type="match status" value="1"/>
</dbReference>
<evidence type="ECO:0000313" key="3">
    <source>
        <dbReference type="Proteomes" id="UP000799770"/>
    </source>
</evidence>
<dbReference type="PANTHER" id="PTHR37544">
    <property type="entry name" value="SPRAY-RELATED"/>
    <property type="match status" value="1"/>
</dbReference>
<sequence>MSGGLSLLQGWRKTGGLLRTANALLQNLTTSVWVSDNFTVLPFRPRTELQNLHEDSVSAHISGTWSIVTRVYQSDYRCEEFKISNWTFANESFIAALSQGGILSGVTEMASISMSADDGCSYDISVAASHDFHAWRSLWWTNDWSLVYPMDAALGPLTNDPGALSKSLAKVIPTIGPTSPFLRVNASTECLDKDFIWMTDPMRLADVWTDDPKAFVSRKNPNRRGFTCSSNIAVAEIPVKMSLSSSNSEISFSVDDFDSRKEDVTPEALDPSGFAKLFRDSDWSVLSAPVGTADETTVLTINASLALFALGGYNITDMYQDPQLDLKASKLNSRLFAEVMQTSILQIGAARAELVIGQTTLGERRIVVILEFGVAVASLFFSCFCLFAVVGYFSRLNARPLNLVQDPATVLGAMAVTQVAKGGTEAWKDMFDLPRNSTKEVLKAKRYYTTPSSFTSADGLPERINSSRIPKIFKRWRCKKSSSGLKPPSVQCSNNPSSQSAAPFEWRPLSVRPRMLFALVLFLLGLLIAISVLSNFARGDRLYRAAFVSEINITFLKGPNSTLAPFSILPTLFAVLVGVWWDSLDHTFRTLQPYLSMTRPHGTEIANGLNMSYQSSYWVWAAAKAAKNSHWTLFLVTLGSMFCQLFTISTSALFERSVGNYNQSVQLNRSVELRQLPIIDEERFVPGDPGNMIADSELNAIIDFLPPSVYLAYRKNWMQSALNRLSTNASEPAWSMDGWSFVPVDISSVRDASLSRHVNVYKGPPGISDPFSAQNVSITSPAIRARLECAPISDISNVSSWLESYDLTDAKTWNVKANPKGFDIGYKLPFFDNTIVQRKGGRPLFAGTPWNTSAIGLRTPMKLCCNDNTTHSLVQNVTIGYWTPVDGANFPNPWITWPMNFVVKWIHGPARSDVYLRDYNMSESLGISETGINGEGVLLFTEVPQIQALTCKPTIETANALVNVNSVGRLLSYEILEAANTIDTPWLDPMVMYDLFPGAKEANTAGQSTQYVFRNMTTSYGVYFLSSLLAAAQLRGGGLYQVQDPKEGTNFDFMSQSMYIMTNKTPSILLNATNLASYSEQTFQSFFQHFVSRNISFDGTSMAYQPIGDTMPDLGNRTVFNFNSSAYKERMQHPAPYPTLQTNRSAVALVSTKIEVLRMNDVATYLSIGILIWLIVTTVIITILQRPYLRPLLRNIECLADVIVLVAGSDDLLALAVERGTDGLVDDHEHNVKLRWFGEEERKRWGIELLRDDDRRVV</sequence>
<feature type="transmembrane region" description="Helical" evidence="1">
    <location>
        <begin position="516"/>
        <end position="537"/>
    </location>
</feature>
<reference evidence="2" key="1">
    <citation type="journal article" date="2020" name="Stud. Mycol.">
        <title>101 Dothideomycetes genomes: a test case for predicting lifestyles and emergence of pathogens.</title>
        <authorList>
            <person name="Haridas S."/>
            <person name="Albert R."/>
            <person name="Binder M."/>
            <person name="Bloem J."/>
            <person name="Labutti K."/>
            <person name="Salamov A."/>
            <person name="Andreopoulos B."/>
            <person name="Baker S."/>
            <person name="Barry K."/>
            <person name="Bills G."/>
            <person name="Bluhm B."/>
            <person name="Cannon C."/>
            <person name="Castanera R."/>
            <person name="Culley D."/>
            <person name="Daum C."/>
            <person name="Ezra D."/>
            <person name="Gonzalez J."/>
            <person name="Henrissat B."/>
            <person name="Kuo A."/>
            <person name="Liang C."/>
            <person name="Lipzen A."/>
            <person name="Lutzoni F."/>
            <person name="Magnuson J."/>
            <person name="Mondo S."/>
            <person name="Nolan M."/>
            <person name="Ohm R."/>
            <person name="Pangilinan J."/>
            <person name="Park H.-J."/>
            <person name="Ramirez L."/>
            <person name="Alfaro M."/>
            <person name="Sun H."/>
            <person name="Tritt A."/>
            <person name="Yoshinaga Y."/>
            <person name="Zwiers L.-H."/>
            <person name="Turgeon B."/>
            <person name="Goodwin S."/>
            <person name="Spatafora J."/>
            <person name="Crous P."/>
            <person name="Grigoriev I."/>
        </authorList>
    </citation>
    <scope>NUCLEOTIDE SEQUENCE</scope>
    <source>
        <strain evidence="2">CBS 627.86</strain>
    </source>
</reference>
<dbReference type="OrthoDB" id="3248909at2759"/>
<dbReference type="AlphaFoldDB" id="A0A6A5ZBY7"/>
<dbReference type="EMBL" id="ML977319">
    <property type="protein sequence ID" value="KAF2117029.1"/>
    <property type="molecule type" value="Genomic_DNA"/>
</dbReference>
<keyword evidence="1" id="KW-0812">Transmembrane</keyword>
<dbReference type="Proteomes" id="UP000799770">
    <property type="component" value="Unassembled WGS sequence"/>
</dbReference>
<feature type="transmembrane region" description="Helical" evidence="1">
    <location>
        <begin position="563"/>
        <end position="581"/>
    </location>
</feature>
<keyword evidence="1" id="KW-1133">Transmembrane helix</keyword>
<evidence type="ECO:0000313" key="2">
    <source>
        <dbReference type="EMBL" id="KAF2117029.1"/>
    </source>
</evidence>
<dbReference type="InterPro" id="IPR021840">
    <property type="entry name" value="DUF3433"/>
</dbReference>
<feature type="transmembrane region" description="Helical" evidence="1">
    <location>
        <begin position="366"/>
        <end position="393"/>
    </location>
</feature>
<dbReference type="Pfam" id="PF11915">
    <property type="entry name" value="DUF3433"/>
    <property type="match status" value="1"/>
</dbReference>
<keyword evidence="3" id="KW-1185">Reference proteome</keyword>
<name>A0A6A5ZBY7_9PLEO</name>
<organism evidence="2 3">
    <name type="scientific">Lophiotrema nucula</name>
    <dbReference type="NCBI Taxonomy" id="690887"/>
    <lineage>
        <taxon>Eukaryota</taxon>
        <taxon>Fungi</taxon>
        <taxon>Dikarya</taxon>
        <taxon>Ascomycota</taxon>
        <taxon>Pezizomycotina</taxon>
        <taxon>Dothideomycetes</taxon>
        <taxon>Pleosporomycetidae</taxon>
        <taxon>Pleosporales</taxon>
        <taxon>Lophiotremataceae</taxon>
        <taxon>Lophiotrema</taxon>
    </lineage>
</organism>
<accession>A0A6A5ZBY7</accession>
<gene>
    <name evidence="2" type="ORF">BDV96DRAFT_571440</name>
</gene>